<keyword evidence="6" id="KW-0732">Signal</keyword>
<dbReference type="EMBL" id="CAUYUJ010002891">
    <property type="protein sequence ID" value="CAK0802838.1"/>
    <property type="molecule type" value="Genomic_DNA"/>
</dbReference>
<comment type="caution">
    <text evidence="17">The sequence shown here is derived from an EMBL/GenBank/DDBJ whole genome shotgun (WGS) entry which is preliminary data.</text>
</comment>
<keyword evidence="7" id="KW-0378">Hydrolase</keyword>
<comment type="similarity">
    <text evidence="3">Belongs to the glycosyl hydrolase 3 family.</text>
</comment>
<dbReference type="InterPro" id="IPR001764">
    <property type="entry name" value="Glyco_hydro_3_N"/>
</dbReference>
<dbReference type="InterPro" id="IPR050288">
    <property type="entry name" value="Cellulose_deg_GH3"/>
</dbReference>
<dbReference type="Gene3D" id="3.20.20.300">
    <property type="entry name" value="Glycoside hydrolase, family 3, N-terminal domain"/>
    <property type="match status" value="1"/>
</dbReference>
<organism evidence="17 18">
    <name type="scientific">Prorocentrum cordatum</name>
    <dbReference type="NCBI Taxonomy" id="2364126"/>
    <lineage>
        <taxon>Eukaryota</taxon>
        <taxon>Sar</taxon>
        <taxon>Alveolata</taxon>
        <taxon>Dinophyceae</taxon>
        <taxon>Prorocentrales</taxon>
        <taxon>Prorocentraceae</taxon>
        <taxon>Prorocentrum</taxon>
    </lineage>
</organism>
<dbReference type="InterPro" id="IPR013783">
    <property type="entry name" value="Ig-like_fold"/>
</dbReference>
<dbReference type="InterPro" id="IPR002772">
    <property type="entry name" value="Glyco_hydro_3_C"/>
</dbReference>
<dbReference type="SUPFAM" id="SSF51445">
    <property type="entry name" value="(Trans)glycosidases"/>
    <property type="match status" value="1"/>
</dbReference>
<dbReference type="PANTHER" id="PTHR42715:SF12">
    <property type="entry name" value="BETA-GLUCOSIDASE G-RELATED"/>
    <property type="match status" value="1"/>
</dbReference>
<sequence>MALGPVVSWPGRAPPRRGPADHQWALLGCVVVLALACVLGVARLFRSMHVGGTASDEWLPRGYCEERSAIDMLDVPASDLVTEMTFLEKARLVAGVGWPTFARPDEGYYVGNVLAIPRWLASPGIPSIKMQDAAQGWRTNRRQVGQVTAWPCSLAVAATWSRDTTKAWAARLGLEFRMKGANVVLGPAVNVHRTPFNGRNAEYLSGEDPALGAALARMYVQGVQDDAGVAAVVKHFEGNQQETSRVDTNTIVDERTRWELYYPPFQAAVEAGAAAVMCAYNNINGRPACENPELLKVDLKERMGFGGWVMSDWWAFKSANSTRSGADMEMPGAPVHSFWAPEALEALPQAELDDMAARVLGGMSRFWRRDQDGCRAGCNCDGELYRTGATSLEHVEFARRIATESAVLLKNDAPPVRQGGDSPSTGLLPLRGIKALAVVGEACDAQRDVDWYFDNWTRGDYYTVGGSGRVLSDKVSTVLGGLLARRPAGLEVIGSASDSLPEALQAMEGVDAVVVCGGATSSESFDRGTLRLDQEGFVLRAVAAAVAAGLPSVVVAMVPGAVTAPWSHNATAALALFLGGQEAGNAVSPILLGNAFPSGKLPVTFPSREKDAIRPCMGRKDFRCTYSEGLMGGWHAYDGKPVDFPFGHGLGYTEFEYEKGTVTSEKACKNSTDRVCSGVRIIVRVEVSNSGSMQGAEVVQLYVGFPSGLGEPALVLRDFQKTPALAPGWRAPKTAAALNSRRSAPIQAT</sequence>
<evidence type="ECO:0000256" key="13">
    <source>
        <dbReference type="ARBA" id="ARBA00041808"/>
    </source>
</evidence>
<evidence type="ECO:0000256" key="8">
    <source>
        <dbReference type="ARBA" id="ARBA00023295"/>
    </source>
</evidence>
<evidence type="ECO:0000256" key="12">
    <source>
        <dbReference type="ARBA" id="ARBA00041601"/>
    </source>
</evidence>
<dbReference type="PRINTS" id="PR00133">
    <property type="entry name" value="GLHYDRLASE3"/>
</dbReference>
<evidence type="ECO:0000313" key="17">
    <source>
        <dbReference type="EMBL" id="CAK0802838.1"/>
    </source>
</evidence>
<dbReference type="SUPFAM" id="SSF52279">
    <property type="entry name" value="Beta-D-glucan exohydrolase, C-terminal domain"/>
    <property type="match status" value="1"/>
</dbReference>
<evidence type="ECO:0000259" key="16">
    <source>
        <dbReference type="Pfam" id="PF01915"/>
    </source>
</evidence>
<evidence type="ECO:0000256" key="11">
    <source>
        <dbReference type="ARBA" id="ARBA00041276"/>
    </source>
</evidence>
<evidence type="ECO:0000256" key="3">
    <source>
        <dbReference type="ARBA" id="ARBA00005336"/>
    </source>
</evidence>
<comment type="function">
    <text evidence="9">Beta-glucosidases are one of a number of cellulolytic enzymes involved in the degradation of cellulosic biomass. Catalyzes the last step releasing glucose from the inhibitory cellobiose.</text>
</comment>
<accession>A0ABN9QDY7</accession>
<gene>
    <name evidence="17" type="ORF">PCOR1329_LOCUS10206</name>
</gene>
<evidence type="ECO:0000256" key="1">
    <source>
        <dbReference type="ARBA" id="ARBA00000448"/>
    </source>
</evidence>
<comment type="catalytic activity">
    <reaction evidence="1">
        <text>Hydrolysis of terminal, non-reducing beta-D-glucosyl residues with release of beta-D-glucose.</text>
        <dbReference type="EC" id="3.2.1.21"/>
    </reaction>
</comment>
<reference evidence="17" key="1">
    <citation type="submission" date="2023-10" db="EMBL/GenBank/DDBJ databases">
        <authorList>
            <person name="Chen Y."/>
            <person name="Shah S."/>
            <person name="Dougan E. K."/>
            <person name="Thang M."/>
            <person name="Chan C."/>
        </authorList>
    </citation>
    <scope>NUCLEOTIDE SEQUENCE [LARGE SCALE GENOMIC DNA]</scope>
</reference>
<keyword evidence="14" id="KW-1133">Transmembrane helix</keyword>
<dbReference type="InterPro" id="IPR036962">
    <property type="entry name" value="Glyco_hydro_3_N_sf"/>
</dbReference>
<evidence type="ECO:0000256" key="10">
    <source>
        <dbReference type="ARBA" id="ARBA00039579"/>
    </source>
</evidence>
<evidence type="ECO:0000256" key="14">
    <source>
        <dbReference type="SAM" id="Phobius"/>
    </source>
</evidence>
<evidence type="ECO:0000313" key="18">
    <source>
        <dbReference type="Proteomes" id="UP001189429"/>
    </source>
</evidence>
<dbReference type="EC" id="3.2.1.21" evidence="4"/>
<evidence type="ECO:0000256" key="6">
    <source>
        <dbReference type="ARBA" id="ARBA00022729"/>
    </source>
</evidence>
<keyword evidence="18" id="KW-1185">Reference proteome</keyword>
<evidence type="ECO:0000256" key="9">
    <source>
        <dbReference type="ARBA" id="ARBA00024983"/>
    </source>
</evidence>
<feature type="domain" description="Glycoside hydrolase family 3 C-terminal" evidence="16">
    <location>
        <begin position="407"/>
        <end position="652"/>
    </location>
</feature>
<dbReference type="InterPro" id="IPR036881">
    <property type="entry name" value="Glyco_hydro_3_C_sf"/>
</dbReference>
<keyword evidence="14" id="KW-0472">Membrane</keyword>
<feature type="transmembrane region" description="Helical" evidence="14">
    <location>
        <begin position="24"/>
        <end position="45"/>
    </location>
</feature>
<dbReference type="Pfam" id="PF00933">
    <property type="entry name" value="Glyco_hydro_3"/>
    <property type="match status" value="1"/>
</dbReference>
<dbReference type="Pfam" id="PF01915">
    <property type="entry name" value="Glyco_hydro_3_C"/>
    <property type="match status" value="1"/>
</dbReference>
<dbReference type="Gene3D" id="2.60.40.10">
    <property type="entry name" value="Immunoglobulins"/>
    <property type="match status" value="1"/>
</dbReference>
<dbReference type="InterPro" id="IPR017853">
    <property type="entry name" value="GH"/>
</dbReference>
<dbReference type="Proteomes" id="UP001189429">
    <property type="component" value="Unassembled WGS sequence"/>
</dbReference>
<evidence type="ECO:0000256" key="7">
    <source>
        <dbReference type="ARBA" id="ARBA00022801"/>
    </source>
</evidence>
<evidence type="ECO:0000259" key="15">
    <source>
        <dbReference type="Pfam" id="PF00933"/>
    </source>
</evidence>
<dbReference type="Gene3D" id="3.40.50.1700">
    <property type="entry name" value="Glycoside hydrolase family 3 C-terminal domain"/>
    <property type="match status" value="1"/>
</dbReference>
<evidence type="ECO:0000256" key="5">
    <source>
        <dbReference type="ARBA" id="ARBA00022525"/>
    </source>
</evidence>
<protein>
    <recommendedName>
        <fullName evidence="10">Probable beta-glucosidase G</fullName>
        <ecNumber evidence="4">3.2.1.21</ecNumber>
    </recommendedName>
    <alternativeName>
        <fullName evidence="11">Beta-D-glucoside glucohydrolase G</fullName>
    </alternativeName>
    <alternativeName>
        <fullName evidence="12">Cellobiase G</fullName>
    </alternativeName>
    <alternativeName>
        <fullName evidence="13">Gentiobiase G</fullName>
    </alternativeName>
</protein>
<keyword evidence="14" id="KW-0812">Transmembrane</keyword>
<name>A0ABN9QDY7_9DINO</name>
<feature type="transmembrane region" description="Helical" evidence="14">
    <location>
        <begin position="537"/>
        <end position="558"/>
    </location>
</feature>
<dbReference type="PANTHER" id="PTHR42715">
    <property type="entry name" value="BETA-GLUCOSIDASE"/>
    <property type="match status" value="1"/>
</dbReference>
<evidence type="ECO:0000256" key="2">
    <source>
        <dbReference type="ARBA" id="ARBA00004613"/>
    </source>
</evidence>
<comment type="subcellular location">
    <subcellularLocation>
        <location evidence="2">Secreted</location>
    </subcellularLocation>
</comment>
<evidence type="ECO:0000256" key="4">
    <source>
        <dbReference type="ARBA" id="ARBA00012744"/>
    </source>
</evidence>
<keyword evidence="5" id="KW-0964">Secreted</keyword>
<keyword evidence="8" id="KW-0326">Glycosidase</keyword>
<feature type="domain" description="Glycoside hydrolase family 3 N-terminal" evidence="15">
    <location>
        <begin position="124"/>
        <end position="324"/>
    </location>
</feature>
<proteinExistence type="inferred from homology"/>